<feature type="compositionally biased region" description="Basic and acidic residues" evidence="1">
    <location>
        <begin position="1"/>
        <end position="22"/>
    </location>
</feature>
<evidence type="ECO:0000313" key="2">
    <source>
        <dbReference type="EMBL" id="MPN18296.1"/>
    </source>
</evidence>
<dbReference type="AlphaFoldDB" id="A0A645FWQ1"/>
<evidence type="ECO:0000256" key="1">
    <source>
        <dbReference type="SAM" id="MobiDB-lite"/>
    </source>
</evidence>
<feature type="region of interest" description="Disordered" evidence="1">
    <location>
        <begin position="1"/>
        <end position="85"/>
    </location>
</feature>
<proteinExistence type="predicted"/>
<dbReference type="EMBL" id="VSSQ01065599">
    <property type="protein sequence ID" value="MPN18296.1"/>
    <property type="molecule type" value="Genomic_DNA"/>
</dbReference>
<reference evidence="2" key="1">
    <citation type="submission" date="2019-08" db="EMBL/GenBank/DDBJ databases">
        <authorList>
            <person name="Kucharzyk K."/>
            <person name="Murdoch R.W."/>
            <person name="Higgins S."/>
            <person name="Loffler F."/>
        </authorList>
    </citation>
    <scope>NUCLEOTIDE SEQUENCE</scope>
</reference>
<comment type="caution">
    <text evidence="2">The sequence shown here is derived from an EMBL/GenBank/DDBJ whole genome shotgun (WGS) entry which is preliminary data.</text>
</comment>
<organism evidence="2">
    <name type="scientific">bioreactor metagenome</name>
    <dbReference type="NCBI Taxonomy" id="1076179"/>
    <lineage>
        <taxon>unclassified sequences</taxon>
        <taxon>metagenomes</taxon>
        <taxon>ecological metagenomes</taxon>
    </lineage>
</organism>
<protein>
    <submittedName>
        <fullName evidence="2">Uncharacterized protein</fullName>
    </submittedName>
</protein>
<accession>A0A645FWQ1</accession>
<feature type="compositionally biased region" description="Pro residues" evidence="1">
    <location>
        <begin position="52"/>
        <end position="62"/>
    </location>
</feature>
<sequence>MYNRYIRNDDGSYSRIPEEDARSGPGGPPPSGGFGPGSGGPPPPSGNFGPGPGGPPPPPPPGGGGGPGPFSQPKDPFFGPPPPPLYGEGFSATLRRLLDKLHLDNVDSGDLILLLMIFFLFREEADEELLIALGLLLIL</sequence>
<name>A0A645FWQ1_9ZZZZ</name>
<gene>
    <name evidence="2" type="ORF">SDC9_165656</name>
</gene>